<dbReference type="EMBL" id="RXGB01000785">
    <property type="protein sequence ID" value="TMX01729.1"/>
    <property type="molecule type" value="Genomic_DNA"/>
</dbReference>
<evidence type="ECO:0000256" key="1">
    <source>
        <dbReference type="SAM" id="MobiDB-lite"/>
    </source>
</evidence>
<proteinExistence type="predicted"/>
<gene>
    <name evidence="2" type="ORF">EJD97_023780</name>
</gene>
<dbReference type="AlphaFoldDB" id="A0A6N2C5I3"/>
<evidence type="ECO:0000313" key="2">
    <source>
        <dbReference type="EMBL" id="TMX01729.1"/>
    </source>
</evidence>
<reference evidence="2" key="1">
    <citation type="submission" date="2019-05" db="EMBL/GenBank/DDBJ databases">
        <title>The de novo reference genome and transcriptome assemblies of the wild tomato species Solanum chilense.</title>
        <authorList>
            <person name="Stam R."/>
            <person name="Nosenko T."/>
            <person name="Hoerger A.C."/>
            <person name="Stephan W."/>
            <person name="Seidel M.A."/>
            <person name="Kuhn J.M.M."/>
            <person name="Haberer G."/>
            <person name="Tellier A."/>
        </authorList>
    </citation>
    <scope>NUCLEOTIDE SEQUENCE</scope>
    <source>
        <tissue evidence="2">Mature leaves</tissue>
    </source>
</reference>
<name>A0A6N2C5I3_SOLCI</name>
<sequence>MNTMRNTGRRVGEAAAGGKQDPPQAQASRVQVPFNPAALPDGEVTEALVHMTQTITTQAHTITVQAIRESSLRENPHASTMAIRLRDFTTMNPQVYFGYRTNEDPQEFVDEVYKILCPMGVNEKEKVAYQVNVVAQVWYKMCVDGRAPGEVPITCDILKTAFLEKFFPIE</sequence>
<organism evidence="2">
    <name type="scientific">Solanum chilense</name>
    <name type="common">Tomato</name>
    <name type="synonym">Lycopersicon chilense</name>
    <dbReference type="NCBI Taxonomy" id="4083"/>
    <lineage>
        <taxon>Eukaryota</taxon>
        <taxon>Viridiplantae</taxon>
        <taxon>Streptophyta</taxon>
        <taxon>Embryophyta</taxon>
        <taxon>Tracheophyta</taxon>
        <taxon>Spermatophyta</taxon>
        <taxon>Magnoliopsida</taxon>
        <taxon>eudicotyledons</taxon>
        <taxon>Gunneridae</taxon>
        <taxon>Pentapetalae</taxon>
        <taxon>asterids</taxon>
        <taxon>lamiids</taxon>
        <taxon>Solanales</taxon>
        <taxon>Solanaceae</taxon>
        <taxon>Solanoideae</taxon>
        <taxon>Solaneae</taxon>
        <taxon>Solanum</taxon>
        <taxon>Solanum subgen. Lycopersicon</taxon>
    </lineage>
</organism>
<feature type="region of interest" description="Disordered" evidence="1">
    <location>
        <begin position="1"/>
        <end position="27"/>
    </location>
</feature>
<evidence type="ECO:0008006" key="3">
    <source>
        <dbReference type="Google" id="ProtNLM"/>
    </source>
</evidence>
<protein>
    <recommendedName>
        <fullName evidence="3">Gag-pol polyprotein</fullName>
    </recommendedName>
</protein>
<accession>A0A6N2C5I3</accession>
<comment type="caution">
    <text evidence="2">The sequence shown here is derived from an EMBL/GenBank/DDBJ whole genome shotgun (WGS) entry which is preliminary data.</text>
</comment>